<keyword evidence="1" id="KW-0472">Membrane</keyword>
<feature type="transmembrane region" description="Helical" evidence="1">
    <location>
        <begin position="128"/>
        <end position="154"/>
    </location>
</feature>
<feature type="transmembrane region" description="Helical" evidence="1">
    <location>
        <begin position="235"/>
        <end position="254"/>
    </location>
</feature>
<keyword evidence="1" id="KW-0812">Transmembrane</keyword>
<dbReference type="OrthoDB" id="6189592at2"/>
<keyword evidence="3" id="KW-1185">Reference proteome</keyword>
<reference evidence="2" key="1">
    <citation type="submission" date="2022-07" db="EMBL/GenBank/DDBJ databases">
        <title>Enhanced cultured diversity of the mouse gut microbiota enables custom-made synthetic communities.</title>
        <authorList>
            <person name="Afrizal A."/>
        </authorList>
    </citation>
    <scope>NUCLEOTIDE SEQUENCE</scope>
    <source>
        <strain evidence="2">DSM 29482</strain>
    </source>
</reference>
<evidence type="ECO:0008006" key="4">
    <source>
        <dbReference type="Google" id="ProtNLM"/>
    </source>
</evidence>
<protein>
    <recommendedName>
        <fullName evidence="4">Nucleoside recognition</fullName>
    </recommendedName>
</protein>
<keyword evidence="1" id="KW-1133">Transmembrane helix</keyword>
<proteinExistence type="predicted"/>
<dbReference type="AlphaFoldDB" id="A0A9X2MK77"/>
<evidence type="ECO:0000256" key="1">
    <source>
        <dbReference type="SAM" id="Phobius"/>
    </source>
</evidence>
<gene>
    <name evidence="2" type="ORF">NSA23_13525</name>
</gene>
<organism evidence="2 3">
    <name type="scientific">Anaerosalibacter massiliensis</name>
    <dbReference type="NCBI Taxonomy" id="1347392"/>
    <lineage>
        <taxon>Bacteria</taxon>
        <taxon>Bacillati</taxon>
        <taxon>Bacillota</taxon>
        <taxon>Tissierellia</taxon>
        <taxon>Tissierellales</taxon>
        <taxon>Sporanaerobacteraceae</taxon>
        <taxon>Anaerosalibacter</taxon>
    </lineage>
</organism>
<dbReference type="RefSeq" id="WP_042679623.1">
    <property type="nucleotide sequence ID" value="NZ_CABKTM010000014.1"/>
</dbReference>
<evidence type="ECO:0000313" key="2">
    <source>
        <dbReference type="EMBL" id="MCR2045124.1"/>
    </source>
</evidence>
<feature type="transmembrane region" description="Helical" evidence="1">
    <location>
        <begin position="160"/>
        <end position="183"/>
    </location>
</feature>
<feature type="transmembrane region" description="Helical" evidence="1">
    <location>
        <begin position="297"/>
        <end position="319"/>
    </location>
</feature>
<feature type="transmembrane region" description="Helical" evidence="1">
    <location>
        <begin position="15"/>
        <end position="36"/>
    </location>
</feature>
<accession>A0A9X2MK77</accession>
<comment type="caution">
    <text evidence="2">The sequence shown here is derived from an EMBL/GenBank/DDBJ whole genome shotgun (WGS) entry which is preliminary data.</text>
</comment>
<feature type="transmembrane region" description="Helical" evidence="1">
    <location>
        <begin position="361"/>
        <end position="383"/>
    </location>
</feature>
<dbReference type="EMBL" id="JANJZL010000012">
    <property type="protein sequence ID" value="MCR2045124.1"/>
    <property type="molecule type" value="Genomic_DNA"/>
</dbReference>
<dbReference type="Proteomes" id="UP001142078">
    <property type="component" value="Unassembled WGS sequence"/>
</dbReference>
<sequence length="386" mass="41940">MKEKAIVKSINKESFFWLFGIFIFFGLFIHVMGAANMFKTMMATAHDLILNTAFFIMGVAVLSSAFSSILSEFGIVAIINNILSPIIKPLFNLPGVASLGILTTYLSDNPAIISLAHEKDFKKYFKKYQLPAITNLGTSFGMGLIVSTFMMAQAKNGENFLAPVVIGNIGAFIGSIVSVRLMLNYTKEIYGTEEYVFFGEDSSYDITKCREIRSGTTLQRFLEAILDGGKVGVDLGLSVIPGVVIICTFVMMFTNGPSASGMYTGSAYEGIRVLPWIGEKLKFILYPLFGFKNPESIAFPVTSLGSVGAALGLVTKFLAEGLIGKNEIAVFTAIGMCWSGYLSTHVAMMDALDMRELTTKAIISHTIGGLCAGIVAHFIYLIYSII</sequence>
<evidence type="ECO:0000313" key="3">
    <source>
        <dbReference type="Proteomes" id="UP001142078"/>
    </source>
</evidence>
<feature type="transmembrane region" description="Helical" evidence="1">
    <location>
        <begin position="328"/>
        <end position="349"/>
    </location>
</feature>
<feature type="transmembrane region" description="Helical" evidence="1">
    <location>
        <begin position="48"/>
        <end position="70"/>
    </location>
</feature>
<name>A0A9X2MK77_9FIRM</name>